<dbReference type="InterPro" id="IPR015422">
    <property type="entry name" value="PyrdxlP-dep_Trfase_small"/>
</dbReference>
<dbReference type="GO" id="GO:0042802">
    <property type="term" value="F:identical protein binding"/>
    <property type="evidence" value="ECO:0007669"/>
    <property type="project" value="TreeGrafter"/>
</dbReference>
<keyword evidence="1 5" id="KW-0032">Aminotransferase</keyword>
<evidence type="ECO:0000256" key="5">
    <source>
        <dbReference type="HAMAP-Rule" id="MF_01107"/>
    </source>
</evidence>
<comment type="subcellular location">
    <subcellularLocation>
        <location evidence="5">Cytoplasm</location>
    </subcellularLocation>
</comment>
<comment type="subunit">
    <text evidence="5">Homodimer.</text>
</comment>
<protein>
    <recommendedName>
        <fullName evidence="5">Acetylornithine aminotransferase</fullName>
        <shortName evidence="5">ACOAT</shortName>
        <ecNumber evidence="5">2.6.1.11</ecNumber>
    </recommendedName>
</protein>
<gene>
    <name evidence="5" type="primary">argD</name>
    <name evidence="6" type="ORF">GXP70_27980</name>
</gene>
<name>A0A6C0G497_9BACL</name>
<feature type="binding site" evidence="5">
    <location>
        <begin position="107"/>
        <end position="108"/>
    </location>
    <ligand>
        <name>pyridoxal 5'-phosphate</name>
        <dbReference type="ChEBI" id="CHEBI:597326"/>
    </ligand>
</feature>
<dbReference type="KEGG" id="plyc:GXP70_27980"/>
<feature type="binding site" evidence="5">
    <location>
        <begin position="225"/>
        <end position="228"/>
    </location>
    <ligand>
        <name>pyridoxal 5'-phosphate</name>
        <dbReference type="ChEBI" id="CHEBI:597326"/>
    </ligand>
</feature>
<dbReference type="Proteomes" id="UP000476064">
    <property type="component" value="Chromosome"/>
</dbReference>
<keyword evidence="5" id="KW-0963">Cytoplasm</keyword>
<feature type="binding site" evidence="5">
    <location>
        <position position="282"/>
    </location>
    <ligand>
        <name>N(2)-acetyl-L-ornithine</name>
        <dbReference type="ChEBI" id="CHEBI:57805"/>
    </ligand>
</feature>
<feature type="binding site" evidence="5">
    <location>
        <position position="283"/>
    </location>
    <ligand>
        <name>pyridoxal 5'-phosphate</name>
        <dbReference type="ChEBI" id="CHEBI:597326"/>
    </ligand>
</feature>
<keyword evidence="7" id="KW-1185">Reference proteome</keyword>
<dbReference type="CDD" id="cd00610">
    <property type="entry name" value="OAT_like"/>
    <property type="match status" value="1"/>
</dbReference>
<dbReference type="Gene3D" id="3.90.1150.10">
    <property type="entry name" value="Aspartate Aminotransferase, domain 1"/>
    <property type="match status" value="1"/>
</dbReference>
<reference evidence="6 7" key="1">
    <citation type="submission" date="2020-01" db="EMBL/GenBank/DDBJ databases">
        <title>Paenibacillus sp. nov., isolated from tomato rhizosphere.</title>
        <authorList>
            <person name="Weon H.-Y."/>
            <person name="Lee S.A."/>
        </authorList>
    </citation>
    <scope>NUCLEOTIDE SEQUENCE [LARGE SCALE GENOMIC DNA]</scope>
    <source>
        <strain evidence="6 7">12200R-189</strain>
    </source>
</reference>
<dbReference type="InterPro" id="IPR050103">
    <property type="entry name" value="Class-III_PLP-dep_AT"/>
</dbReference>
<dbReference type="GO" id="GO:0005737">
    <property type="term" value="C:cytoplasm"/>
    <property type="evidence" value="ECO:0007669"/>
    <property type="project" value="UniProtKB-SubCell"/>
</dbReference>
<evidence type="ECO:0000256" key="1">
    <source>
        <dbReference type="ARBA" id="ARBA00022576"/>
    </source>
</evidence>
<comment type="similarity">
    <text evidence="5">Belongs to the class-III pyridoxal-phosphate-dependent aminotransferase family. ArgD subfamily.</text>
</comment>
<dbReference type="InterPro" id="IPR015424">
    <property type="entry name" value="PyrdxlP-dep_Trfase"/>
</dbReference>
<feature type="binding site" evidence="5">
    <location>
        <position position="143"/>
    </location>
    <ligand>
        <name>N(2)-acetyl-L-ornithine</name>
        <dbReference type="ChEBI" id="CHEBI:57805"/>
    </ligand>
</feature>
<comment type="cofactor">
    <cofactor evidence="5">
        <name>pyridoxal 5'-phosphate</name>
        <dbReference type="ChEBI" id="CHEBI:597326"/>
    </cofactor>
    <text evidence="5">Binds 1 pyridoxal phosphate per subunit.</text>
</comment>
<sequence>MSETNNGAAVNGGSSLFPTYARYPIALVKGEGSWLWDDQGNKYLDFMSGIAVTNLGHAPKPVKDALVKQLDELWHVSNLFHIPNQEAAAKLLTDNSHADQVFFCSTGAEANEAAIKLARRYQQKVKGNGRYEILTFAQSFHGRTLATLTATGQEKVKEGFLPLPEGFRYIPLHDIDALEAAITDKTAAVMIETIQAEGGIIPVEPAFLQHLAKLCKERGVLLIVDEIQTGMGRTGKMFGFQHYGIEPDIFTLAKGLGSGFPVGAMLAKGELSEAFSAGSHGSTFGGTPIATAVVKVTIETILKEKAADRAAVTGEYLISELRAKLAGNPFVKEVRGRGMIIGIECTGPVAGIVAEAQQRGLFVITAGPNVVRLLPSLIISREEVDQGVSILTSVFADQTAAAQL</sequence>
<dbReference type="NCBIfam" id="NF002325">
    <property type="entry name" value="PRK01278.1"/>
    <property type="match status" value="1"/>
</dbReference>
<dbReference type="GO" id="GO:0003992">
    <property type="term" value="F:N2-acetyl-L-ornithine:2-oxoglutarate 5-aminotransferase activity"/>
    <property type="evidence" value="ECO:0007669"/>
    <property type="project" value="UniProtKB-UniRule"/>
</dbReference>
<dbReference type="NCBIfam" id="TIGR00707">
    <property type="entry name" value="argD"/>
    <property type="match status" value="1"/>
</dbReference>
<dbReference type="NCBIfam" id="NF002797">
    <property type="entry name" value="PRK02936.1"/>
    <property type="match status" value="1"/>
</dbReference>
<dbReference type="InterPro" id="IPR049704">
    <property type="entry name" value="Aminotrans_3_PPA_site"/>
</dbReference>
<comment type="miscellaneous">
    <text evidence="5">May also have succinyldiaminopimelate aminotransferase activity, thus carrying out the corresponding step in lysine biosynthesis.</text>
</comment>
<dbReference type="RefSeq" id="WP_162359926.1">
    <property type="nucleotide sequence ID" value="NZ_CP048209.1"/>
</dbReference>
<dbReference type="PIRSF" id="PIRSF000521">
    <property type="entry name" value="Transaminase_4ab_Lys_Orn"/>
    <property type="match status" value="1"/>
</dbReference>
<dbReference type="UniPathway" id="UPA00068">
    <property type="reaction ID" value="UER00109"/>
</dbReference>
<organism evidence="6 7">
    <name type="scientific">Paenibacillus lycopersici</name>
    <dbReference type="NCBI Taxonomy" id="2704462"/>
    <lineage>
        <taxon>Bacteria</taxon>
        <taxon>Bacillati</taxon>
        <taxon>Bacillota</taxon>
        <taxon>Bacilli</taxon>
        <taxon>Bacillales</taxon>
        <taxon>Paenibacillaceae</taxon>
        <taxon>Paenibacillus</taxon>
    </lineage>
</organism>
<keyword evidence="3 5" id="KW-0808">Transferase</keyword>
<dbReference type="PANTHER" id="PTHR11986">
    <property type="entry name" value="AMINOTRANSFERASE CLASS III"/>
    <property type="match status" value="1"/>
</dbReference>
<evidence type="ECO:0000256" key="2">
    <source>
        <dbReference type="ARBA" id="ARBA00022605"/>
    </source>
</evidence>
<evidence type="ECO:0000256" key="4">
    <source>
        <dbReference type="ARBA" id="ARBA00022898"/>
    </source>
</evidence>
<dbReference type="Pfam" id="PF00202">
    <property type="entry name" value="Aminotran_3"/>
    <property type="match status" value="1"/>
</dbReference>
<feature type="binding site" evidence="5">
    <location>
        <position position="140"/>
    </location>
    <ligand>
        <name>pyridoxal 5'-phosphate</name>
        <dbReference type="ChEBI" id="CHEBI:597326"/>
    </ligand>
</feature>
<evidence type="ECO:0000256" key="3">
    <source>
        <dbReference type="ARBA" id="ARBA00022679"/>
    </source>
</evidence>
<comment type="catalytic activity">
    <reaction evidence="5">
        <text>N(2)-acetyl-L-ornithine + 2-oxoglutarate = N-acetyl-L-glutamate 5-semialdehyde + L-glutamate</text>
        <dbReference type="Rhea" id="RHEA:18049"/>
        <dbReference type="ChEBI" id="CHEBI:16810"/>
        <dbReference type="ChEBI" id="CHEBI:29123"/>
        <dbReference type="ChEBI" id="CHEBI:29985"/>
        <dbReference type="ChEBI" id="CHEBI:57805"/>
        <dbReference type="EC" id="2.6.1.11"/>
    </reaction>
</comment>
<keyword evidence="5" id="KW-0055">Arginine biosynthesis</keyword>
<dbReference type="Gene3D" id="3.40.640.10">
    <property type="entry name" value="Type I PLP-dependent aspartate aminotransferase-like (Major domain)"/>
    <property type="match status" value="1"/>
</dbReference>
<dbReference type="GO" id="GO:0030170">
    <property type="term" value="F:pyridoxal phosphate binding"/>
    <property type="evidence" value="ECO:0007669"/>
    <property type="project" value="InterPro"/>
</dbReference>
<dbReference type="InterPro" id="IPR015421">
    <property type="entry name" value="PyrdxlP-dep_Trfase_major"/>
</dbReference>
<keyword evidence="2 5" id="KW-0028">Amino-acid biosynthesis</keyword>
<keyword evidence="4 5" id="KW-0663">Pyridoxal phosphate</keyword>
<comment type="pathway">
    <text evidence="5">Amino-acid biosynthesis; L-arginine biosynthesis; N(2)-acetyl-L-ornithine from L-glutamate: step 4/4.</text>
</comment>
<dbReference type="EMBL" id="CP048209">
    <property type="protein sequence ID" value="QHT63412.1"/>
    <property type="molecule type" value="Genomic_DNA"/>
</dbReference>
<proteinExistence type="inferred from homology"/>
<dbReference type="AlphaFoldDB" id="A0A6C0G497"/>
<dbReference type="InterPro" id="IPR005814">
    <property type="entry name" value="Aminotrans_3"/>
</dbReference>
<evidence type="ECO:0000313" key="7">
    <source>
        <dbReference type="Proteomes" id="UP000476064"/>
    </source>
</evidence>
<dbReference type="EC" id="2.6.1.11" evidence="5"/>
<accession>A0A6C0G497</accession>
<dbReference type="SUPFAM" id="SSF53383">
    <property type="entry name" value="PLP-dependent transferases"/>
    <property type="match status" value="1"/>
</dbReference>
<dbReference type="InterPro" id="IPR004636">
    <property type="entry name" value="AcOrn/SuccOrn_fam"/>
</dbReference>
<dbReference type="HAMAP" id="MF_01107">
    <property type="entry name" value="ArgD_aminotrans_3"/>
    <property type="match status" value="1"/>
</dbReference>
<dbReference type="FunFam" id="3.40.640.10:FF:000004">
    <property type="entry name" value="Acetylornithine aminotransferase"/>
    <property type="match status" value="1"/>
</dbReference>
<dbReference type="GO" id="GO:0006526">
    <property type="term" value="P:L-arginine biosynthetic process"/>
    <property type="evidence" value="ECO:0007669"/>
    <property type="project" value="UniProtKB-UniRule"/>
</dbReference>
<dbReference type="PANTHER" id="PTHR11986:SF79">
    <property type="entry name" value="ACETYLORNITHINE AMINOTRANSFERASE, MITOCHONDRIAL"/>
    <property type="match status" value="1"/>
</dbReference>
<feature type="modified residue" description="N6-(pyridoxal phosphate)lysine" evidence="5">
    <location>
        <position position="254"/>
    </location>
</feature>
<evidence type="ECO:0000313" key="6">
    <source>
        <dbReference type="EMBL" id="QHT63412.1"/>
    </source>
</evidence>
<dbReference type="PROSITE" id="PS00600">
    <property type="entry name" value="AA_TRANSFER_CLASS_3"/>
    <property type="match status" value="1"/>
</dbReference>